<organism evidence="2 3">
    <name type="scientific">Fusarium poae</name>
    <dbReference type="NCBI Taxonomy" id="36050"/>
    <lineage>
        <taxon>Eukaryota</taxon>
        <taxon>Fungi</taxon>
        <taxon>Dikarya</taxon>
        <taxon>Ascomycota</taxon>
        <taxon>Pezizomycotina</taxon>
        <taxon>Sordariomycetes</taxon>
        <taxon>Hypocreomycetidae</taxon>
        <taxon>Hypocreales</taxon>
        <taxon>Nectriaceae</taxon>
        <taxon>Fusarium</taxon>
    </lineage>
</organism>
<feature type="transmembrane region" description="Helical" evidence="1">
    <location>
        <begin position="289"/>
        <end position="307"/>
    </location>
</feature>
<sequence>MIDAQQLVLDMEARSLIPSWTDTPIPSITLSASGLLVLADLRTISRRTALTGGASWVDAFVLAPGLHYQQACNDLEREAPIGLMALSTQAFGEIQYAVKNTMTASYLKSLCKDGEDSITLNVGIDTPWDVVKFIGKVLEKKKIADEEEDDDGDHDDWASLSDVDWLSHLLYLGSPIITLSSISFMVILEDWWGLAIMLTLIISRILNIWSIKQRMTHSEPPPESLIMTEYRIDLGGGHSVQLRGPDADLQAIVTHAWLRAQSVLEGYLEAVAKLMVYMSAALGGNMTQAGAIVLSGLLLASAALLGLSNAHARGFRMHGRYAMPERKKAKMVQESLAAIMETIAYDIDPDGDAEVVLKGTINTQKIIPYIDGDIRDTDYDGKDDAFFDNPSFAGRYAVFKVGEADTGEFGTETEVRMRVSSRHLVLASRVFRAMFEGPWNENNPSVSDSGRPQIMAVGWDPAAFAIVLDAIHGRYNDIPENVNIGLLVRIAVIIDYYALHECLRHITNVWMNNLQGTYKIPQTFCKSSFMWLSVSWVFSRQDVVSPVSRVLLKHTKDFSSIRLGDIPLYQTLERIDATRQEIIGRLVAGLNELREKLLKERVCPANNTHCPILMLGSLLRKQKRLGILDTPPLPPYSGHSISSLIAEIVQPMVPPTVHHGYQYQYSTPNICSCTFKSRLKDIFDGIEKDISKYSLT</sequence>
<evidence type="ECO:0000313" key="3">
    <source>
        <dbReference type="Proteomes" id="UP000091967"/>
    </source>
</evidence>
<protein>
    <recommendedName>
        <fullName evidence="4">BTB domain-containing protein</fullName>
    </recommendedName>
</protein>
<comment type="caution">
    <text evidence="2">The sequence shown here is derived from an EMBL/GenBank/DDBJ whole genome shotgun (WGS) entry which is preliminary data.</text>
</comment>
<keyword evidence="1" id="KW-0472">Membrane</keyword>
<dbReference type="Gene3D" id="3.30.710.10">
    <property type="entry name" value="Potassium Channel Kv1.1, Chain A"/>
    <property type="match status" value="1"/>
</dbReference>
<evidence type="ECO:0000313" key="2">
    <source>
        <dbReference type="EMBL" id="OBS26316.1"/>
    </source>
</evidence>
<dbReference type="EMBL" id="LYXU01000001">
    <property type="protein sequence ID" value="OBS26316.1"/>
    <property type="molecule type" value="Genomic_DNA"/>
</dbReference>
<name>A0A1B8B0U8_FUSPO</name>
<evidence type="ECO:0008006" key="4">
    <source>
        <dbReference type="Google" id="ProtNLM"/>
    </source>
</evidence>
<keyword evidence="1" id="KW-1133">Transmembrane helix</keyword>
<keyword evidence="1" id="KW-0812">Transmembrane</keyword>
<dbReference type="SUPFAM" id="SSF54695">
    <property type="entry name" value="POZ domain"/>
    <property type="match status" value="1"/>
</dbReference>
<feature type="transmembrane region" description="Helical" evidence="1">
    <location>
        <begin position="194"/>
        <end position="211"/>
    </location>
</feature>
<dbReference type="InterPro" id="IPR011333">
    <property type="entry name" value="SKP1/BTB/POZ_sf"/>
</dbReference>
<accession>A0A1B8B0U8</accession>
<dbReference type="AlphaFoldDB" id="A0A1B8B0U8"/>
<dbReference type="Proteomes" id="UP000091967">
    <property type="component" value="Unassembled WGS sequence"/>
</dbReference>
<proteinExistence type="predicted"/>
<feature type="transmembrane region" description="Helical" evidence="1">
    <location>
        <begin position="169"/>
        <end position="188"/>
    </location>
</feature>
<gene>
    <name evidence="2" type="ORF">FPOA_00257</name>
</gene>
<keyword evidence="3" id="KW-1185">Reference proteome</keyword>
<dbReference type="STRING" id="36050.A0A1B8B0U8"/>
<evidence type="ECO:0000256" key="1">
    <source>
        <dbReference type="SAM" id="Phobius"/>
    </source>
</evidence>
<reference evidence="2 3" key="1">
    <citation type="submission" date="2016-06" db="EMBL/GenBank/DDBJ databases">
        <title>Living apart together: crosstalk between the core and supernumerary genomes in a fungal plant pathogen.</title>
        <authorList>
            <person name="Vanheule A."/>
            <person name="Audenaert K."/>
            <person name="Warris S."/>
            <person name="Van De Geest H."/>
            <person name="Schijlen E."/>
            <person name="Hofte M."/>
            <person name="De Saeger S."/>
            <person name="Haesaert G."/>
            <person name="Waalwijk C."/>
            <person name="Van Der Lee T."/>
        </authorList>
    </citation>
    <scope>NUCLEOTIDE SEQUENCE [LARGE SCALE GENOMIC DNA]</scope>
    <source>
        <strain evidence="2 3">2516</strain>
    </source>
</reference>